<evidence type="ECO:0000313" key="2">
    <source>
        <dbReference type="Proteomes" id="UP000053776"/>
    </source>
</evidence>
<accession>A0A0J9T4S7</accession>
<evidence type="ECO:0008006" key="3">
    <source>
        <dbReference type="Google" id="ProtNLM"/>
    </source>
</evidence>
<dbReference type="EMBL" id="KQ235157">
    <property type="protein sequence ID" value="KMZ89642.1"/>
    <property type="molecule type" value="Genomic_DNA"/>
</dbReference>
<dbReference type="Proteomes" id="UP000053776">
    <property type="component" value="Unassembled WGS sequence"/>
</dbReference>
<proteinExistence type="predicted"/>
<protein>
    <recommendedName>
        <fullName evidence="3">PIR Superfamily Protein</fullName>
    </recommendedName>
</protein>
<evidence type="ECO:0000313" key="1">
    <source>
        <dbReference type="EMBL" id="KMZ89642.1"/>
    </source>
</evidence>
<sequence>MNYIAPDANYCEGAQFKYNNGNQVVDICKDMVKLFNNAIFKNVIILNPLTENKVPEFINYWINSRLTQSGFNDNIKPEIFPKLNSITHHFDGRGLLKGKIYHIKEKEVDGMNILYELYKNIHEFEQKKTEHFKNFLENFMTNYNKGLIKCFYEGNVKFCHELNKYREFYEGNKKKELSEICDNKECPSLTELTLLASASKKEHLNIAEIGSKLIKGSDISSLNGLSFLETEDVY</sequence>
<name>A0A0J9T4S7_PLAVI</name>
<organism evidence="1 2">
    <name type="scientific">Plasmodium vivax Mauritania I</name>
    <dbReference type="NCBI Taxonomy" id="1035515"/>
    <lineage>
        <taxon>Eukaryota</taxon>
        <taxon>Sar</taxon>
        <taxon>Alveolata</taxon>
        <taxon>Apicomplexa</taxon>
        <taxon>Aconoidasida</taxon>
        <taxon>Haemosporida</taxon>
        <taxon>Plasmodiidae</taxon>
        <taxon>Plasmodium</taxon>
        <taxon>Plasmodium (Plasmodium)</taxon>
    </lineage>
</organism>
<gene>
    <name evidence="1" type="ORF">PVMG_05927</name>
</gene>
<dbReference type="AlphaFoldDB" id="A0A0J9T4S7"/>
<reference evidence="1 2" key="1">
    <citation type="submission" date="2011-08" db="EMBL/GenBank/DDBJ databases">
        <title>The Genome Sequence of Plasmodium vivax Mauritania I.</title>
        <authorList>
            <consortium name="The Broad Institute Genome Sequencing Platform"/>
            <consortium name="The Broad Institute Genome Sequencing Center for Infectious Disease"/>
            <person name="Neafsey D."/>
            <person name="Carlton J."/>
            <person name="Barnwell J."/>
            <person name="Collins W."/>
            <person name="Escalante A."/>
            <person name="Mullikin J."/>
            <person name="Saul A."/>
            <person name="Guigo R."/>
            <person name="Camara F."/>
            <person name="Young S.K."/>
            <person name="Zeng Q."/>
            <person name="Gargeya S."/>
            <person name="Fitzgerald M."/>
            <person name="Haas B."/>
            <person name="Abouelleil A."/>
            <person name="Alvarado L."/>
            <person name="Arachchi H.M."/>
            <person name="Berlin A."/>
            <person name="Brown A."/>
            <person name="Chapman S.B."/>
            <person name="Chen Z."/>
            <person name="Dunbar C."/>
            <person name="Freedman E."/>
            <person name="Gearin G."/>
            <person name="Gellesch M."/>
            <person name="Goldberg J."/>
            <person name="Griggs A."/>
            <person name="Gujja S."/>
            <person name="Heiman D."/>
            <person name="Howarth C."/>
            <person name="Larson L."/>
            <person name="Lui A."/>
            <person name="MacDonald P.J.P."/>
            <person name="Montmayeur A."/>
            <person name="Murphy C."/>
            <person name="Neiman D."/>
            <person name="Pearson M."/>
            <person name="Priest M."/>
            <person name="Roberts A."/>
            <person name="Saif S."/>
            <person name="Shea T."/>
            <person name="Shenoy N."/>
            <person name="Sisk P."/>
            <person name="Stolte C."/>
            <person name="Sykes S."/>
            <person name="Wortman J."/>
            <person name="Nusbaum C."/>
            <person name="Birren B."/>
        </authorList>
    </citation>
    <scope>NUCLEOTIDE SEQUENCE [LARGE SCALE GENOMIC DNA]</scope>
    <source>
        <strain evidence="1 2">Mauritania I</strain>
    </source>
</reference>